<dbReference type="EMBL" id="JBEPMO010000009">
    <property type="protein sequence ID" value="MET3732166.1"/>
    <property type="molecule type" value="Genomic_DNA"/>
</dbReference>
<protein>
    <recommendedName>
        <fullName evidence="4">Peptidyl-prolyl cis-trans isomerase</fullName>
    </recommendedName>
</protein>
<comment type="caution">
    <text evidence="2">The sequence shown here is derived from an EMBL/GenBank/DDBJ whole genome shotgun (WGS) entry which is preliminary data.</text>
</comment>
<keyword evidence="1" id="KW-0472">Membrane</keyword>
<dbReference type="PROSITE" id="PS51257">
    <property type="entry name" value="PROKAR_LIPOPROTEIN"/>
    <property type="match status" value="1"/>
</dbReference>
<keyword evidence="1" id="KW-0812">Transmembrane</keyword>
<reference evidence="2 3" key="1">
    <citation type="submission" date="2024-06" db="EMBL/GenBank/DDBJ databases">
        <title>Genomic Encyclopedia of Type Strains, Phase IV (KMG-IV): sequencing the most valuable type-strain genomes for metagenomic binning, comparative biology and taxonomic classification.</title>
        <authorList>
            <person name="Goeker M."/>
        </authorList>
    </citation>
    <scope>NUCLEOTIDE SEQUENCE [LARGE SCALE GENOMIC DNA]</scope>
    <source>
        <strain evidence="2 3">DSM 29388</strain>
    </source>
</reference>
<evidence type="ECO:0000313" key="3">
    <source>
        <dbReference type="Proteomes" id="UP001549146"/>
    </source>
</evidence>
<evidence type="ECO:0000256" key="1">
    <source>
        <dbReference type="SAM" id="Phobius"/>
    </source>
</evidence>
<sequence length="301" mass="35448">MKSPILRLDTMKFTYISLLILVSPILFLSCKGKFNFSKQKAENEKIVVQYGEHFLTDRDLKLILPKDYTKEDSVNWVKTYIEEWVKKKAIVDKAEENIDELTLKEIENKIVEYRQDLLINAYNNYLIEKNIKDSVTDEELFQYYEKHKDSFPLVKEVVQFRAITVDKSEENQAERLFNSSKDEDFDEVMKMVLQAGNAYHDKDSIWYSPEYIAAQFPELNQNDQLSQLISRRKVKISDENTVTLIKILNLKPKGSTAPYEFVKPTIKNLLLNKRKLNLLSELQNQLYKEAINKNEIKINEN</sequence>
<keyword evidence="3" id="KW-1185">Reference proteome</keyword>
<dbReference type="RefSeq" id="WP_354509117.1">
    <property type="nucleotide sequence ID" value="NZ_JBEPMO010000009.1"/>
</dbReference>
<evidence type="ECO:0000313" key="2">
    <source>
        <dbReference type="EMBL" id="MET3732166.1"/>
    </source>
</evidence>
<proteinExistence type="predicted"/>
<gene>
    <name evidence="2" type="ORF">ABID46_001753</name>
</gene>
<accession>A0ABV2LUQ6</accession>
<feature type="transmembrane region" description="Helical" evidence="1">
    <location>
        <begin position="12"/>
        <end position="30"/>
    </location>
</feature>
<evidence type="ECO:0008006" key="4">
    <source>
        <dbReference type="Google" id="ProtNLM"/>
    </source>
</evidence>
<keyword evidence="1" id="KW-1133">Transmembrane helix</keyword>
<dbReference type="Proteomes" id="UP001549146">
    <property type="component" value="Unassembled WGS sequence"/>
</dbReference>
<organism evidence="2 3">
    <name type="scientific">Moheibacter stercoris</name>
    <dbReference type="NCBI Taxonomy" id="1628251"/>
    <lineage>
        <taxon>Bacteria</taxon>
        <taxon>Pseudomonadati</taxon>
        <taxon>Bacteroidota</taxon>
        <taxon>Flavobacteriia</taxon>
        <taxon>Flavobacteriales</taxon>
        <taxon>Weeksellaceae</taxon>
        <taxon>Moheibacter</taxon>
    </lineage>
</organism>
<name>A0ABV2LUQ6_9FLAO</name>